<name>A0A4P9C7A1_EUBML</name>
<dbReference type="AlphaFoldDB" id="A0A4P9C7A1"/>
<organism evidence="1 2">
    <name type="scientific">Eubacterium maltosivorans</name>
    <dbReference type="NCBI Taxonomy" id="2041044"/>
    <lineage>
        <taxon>Bacteria</taxon>
        <taxon>Bacillati</taxon>
        <taxon>Bacillota</taxon>
        <taxon>Clostridia</taxon>
        <taxon>Eubacteriales</taxon>
        <taxon>Eubacteriaceae</taxon>
        <taxon>Eubacterium</taxon>
    </lineage>
</organism>
<dbReference type="RefSeq" id="WP_058693724.1">
    <property type="nucleotide sequence ID" value="NZ_CP029487.1"/>
</dbReference>
<evidence type="ECO:0000313" key="2">
    <source>
        <dbReference type="Proteomes" id="UP000218387"/>
    </source>
</evidence>
<proteinExistence type="predicted"/>
<reference evidence="1 2" key="1">
    <citation type="submission" date="2018-05" db="EMBL/GenBank/DDBJ databases">
        <title>Genome comparison of Eubacterium sp.</title>
        <authorList>
            <person name="Feng Y."/>
            <person name="Sanchez-Andrea I."/>
            <person name="Stams A.J.M."/>
            <person name="De Vos W.M."/>
        </authorList>
    </citation>
    <scope>NUCLEOTIDE SEQUENCE [LARGE SCALE GENOMIC DNA]</scope>
    <source>
        <strain evidence="1 2">YI</strain>
    </source>
</reference>
<accession>A0A4P9C7A1</accession>
<dbReference type="EMBL" id="CP029487">
    <property type="protein sequence ID" value="QCT71327.1"/>
    <property type="molecule type" value="Genomic_DNA"/>
</dbReference>
<sequence length="201" mass="22696">MPKYIQQDQPYNCGAFSIAYLLWELEHNACPFKTPDDAVEYANKIHDQIKFGDSIHEFSYPFSGVMTSDYCSPIKMADYLQKCGLKPTCLMPVDPPFIALIRSVNTHGQKPLFNFTCEDPLKALQPGQYTISITSNTFDLTACDMLLHYMLIKKQEQKDPCPCTVYDPNNGEEKPDQIFTVGDPIAGSSWLYTGILMTITP</sequence>
<keyword evidence="2" id="KW-1185">Reference proteome</keyword>
<dbReference type="KEGG" id="emt:CPZ25_008285"/>
<dbReference type="Proteomes" id="UP000218387">
    <property type="component" value="Chromosome"/>
</dbReference>
<evidence type="ECO:0000313" key="1">
    <source>
        <dbReference type="EMBL" id="QCT71327.1"/>
    </source>
</evidence>
<protein>
    <recommendedName>
        <fullName evidence="3">Peptidase C39-like domain-containing protein</fullName>
    </recommendedName>
</protein>
<evidence type="ECO:0008006" key="3">
    <source>
        <dbReference type="Google" id="ProtNLM"/>
    </source>
</evidence>
<gene>
    <name evidence="1" type="ORF">CPZ25_008285</name>
</gene>